<keyword evidence="13" id="KW-1185">Reference proteome</keyword>
<dbReference type="Proteomes" id="UP000824890">
    <property type="component" value="Unassembled WGS sequence"/>
</dbReference>
<organism evidence="12 13">
    <name type="scientific">Brassica napus</name>
    <name type="common">Rape</name>
    <dbReference type="NCBI Taxonomy" id="3708"/>
    <lineage>
        <taxon>Eukaryota</taxon>
        <taxon>Viridiplantae</taxon>
        <taxon>Streptophyta</taxon>
        <taxon>Embryophyta</taxon>
        <taxon>Tracheophyta</taxon>
        <taxon>Spermatophyta</taxon>
        <taxon>Magnoliopsida</taxon>
        <taxon>eudicotyledons</taxon>
        <taxon>Gunneridae</taxon>
        <taxon>Pentapetalae</taxon>
        <taxon>rosids</taxon>
        <taxon>malvids</taxon>
        <taxon>Brassicales</taxon>
        <taxon>Brassicaceae</taxon>
        <taxon>Brassiceae</taxon>
        <taxon>Brassica</taxon>
    </lineage>
</organism>
<comment type="catalytic activity">
    <reaction evidence="10">
        <text>a thioglucoside + H2O = a sugar + a thiol.</text>
        <dbReference type="EC" id="3.2.1.147"/>
    </reaction>
</comment>
<evidence type="ECO:0000313" key="13">
    <source>
        <dbReference type="Proteomes" id="UP000824890"/>
    </source>
</evidence>
<evidence type="ECO:0000313" key="12">
    <source>
        <dbReference type="EMBL" id="KAH0849400.1"/>
    </source>
</evidence>
<evidence type="ECO:0000256" key="11">
    <source>
        <dbReference type="RuleBase" id="RU003690"/>
    </source>
</evidence>
<sequence>MLRKVCRDDFERYAFTCFKAFGDRVKYWITFNEPRGLTIQGYDTGIQAPGRCSLLGHWFCKEGKSSVEPYVVAHNILLSHAAAYHTYQRHFKKKQGGSNRDVVRCKMVEPMSDCDEDRDAARRAMDFGIGWGIDFFGINHYTTLYTRNDRTRIRKLILQDASSDAAVITS</sequence>
<evidence type="ECO:0000256" key="8">
    <source>
        <dbReference type="ARBA" id="ARBA00032643"/>
    </source>
</evidence>
<keyword evidence="7" id="KW-0326">Glycosidase</keyword>
<dbReference type="SUPFAM" id="SSF51445">
    <property type="entry name" value="(Trans)glycosidases"/>
    <property type="match status" value="1"/>
</dbReference>
<dbReference type="Pfam" id="PF00232">
    <property type="entry name" value="Glyco_hydro_1"/>
    <property type="match status" value="1"/>
</dbReference>
<evidence type="ECO:0000256" key="9">
    <source>
        <dbReference type="ARBA" id="ARBA00032797"/>
    </source>
</evidence>
<evidence type="ECO:0000256" key="4">
    <source>
        <dbReference type="ARBA" id="ARBA00012250"/>
    </source>
</evidence>
<evidence type="ECO:0000256" key="3">
    <source>
        <dbReference type="ARBA" id="ARBA00010838"/>
    </source>
</evidence>
<dbReference type="PANTHER" id="PTHR10353:SF36">
    <property type="entry name" value="LP05116P"/>
    <property type="match status" value="1"/>
</dbReference>
<evidence type="ECO:0000256" key="6">
    <source>
        <dbReference type="ARBA" id="ARBA00022801"/>
    </source>
</evidence>
<dbReference type="EC" id="3.2.1.147" evidence="4"/>
<evidence type="ECO:0000256" key="5">
    <source>
        <dbReference type="ARBA" id="ARBA00022554"/>
    </source>
</evidence>
<comment type="caution">
    <text evidence="12">The sequence shown here is derived from an EMBL/GenBank/DDBJ whole genome shotgun (WGS) entry which is preliminary data.</text>
</comment>
<keyword evidence="6" id="KW-0378">Hydrolase</keyword>
<proteinExistence type="inferred from homology"/>
<dbReference type="Gene3D" id="3.20.20.80">
    <property type="entry name" value="Glycosidases"/>
    <property type="match status" value="1"/>
</dbReference>
<reference evidence="12 13" key="1">
    <citation type="submission" date="2021-05" db="EMBL/GenBank/DDBJ databases">
        <title>Genome Assembly of Synthetic Allotetraploid Brassica napus Reveals Homoeologous Exchanges between Subgenomes.</title>
        <authorList>
            <person name="Davis J.T."/>
        </authorList>
    </citation>
    <scope>NUCLEOTIDE SEQUENCE [LARGE SCALE GENOMIC DNA]</scope>
    <source>
        <strain evidence="13">cv. Da-Ae</strain>
        <tissue evidence="12">Seedling</tissue>
    </source>
</reference>
<dbReference type="InterPro" id="IPR017853">
    <property type="entry name" value="GH"/>
</dbReference>
<dbReference type="InterPro" id="IPR001360">
    <property type="entry name" value="Glyco_hydro_1"/>
</dbReference>
<dbReference type="PANTHER" id="PTHR10353">
    <property type="entry name" value="GLYCOSYL HYDROLASE"/>
    <property type="match status" value="1"/>
</dbReference>
<protein>
    <recommendedName>
        <fullName evidence="4">thioglucosidase</fullName>
        <ecNumber evidence="4">3.2.1.147</ecNumber>
    </recommendedName>
    <alternativeName>
        <fullName evidence="8">Sinigrinase</fullName>
    </alternativeName>
    <alternativeName>
        <fullName evidence="9">Thioglucosidase</fullName>
    </alternativeName>
</protein>
<comment type="function">
    <text evidence="1">Degradation of glucosinolates (glucose residue linked by a thioglucoside bound to an amino acid derivative) to glucose, sulfate and any of the products: thiocyanates, isothiocyanates, nitriles, epithionitriles or oxazolidine-2-thiones.</text>
</comment>
<gene>
    <name evidence="12" type="ORF">HID58_096433</name>
</gene>
<accession>A0ABQ7X0F2</accession>
<evidence type="ECO:0000256" key="1">
    <source>
        <dbReference type="ARBA" id="ARBA00003014"/>
    </source>
</evidence>
<evidence type="ECO:0000256" key="10">
    <source>
        <dbReference type="ARBA" id="ARBA00034026"/>
    </source>
</evidence>
<keyword evidence="5" id="KW-0926">Vacuole</keyword>
<evidence type="ECO:0000256" key="7">
    <source>
        <dbReference type="ARBA" id="ARBA00023295"/>
    </source>
</evidence>
<dbReference type="EMBL" id="JAGKQM010002508">
    <property type="protein sequence ID" value="KAH0849400.1"/>
    <property type="molecule type" value="Genomic_DNA"/>
</dbReference>
<comment type="similarity">
    <text evidence="3 11">Belongs to the glycosyl hydrolase 1 family.</text>
</comment>
<evidence type="ECO:0000256" key="2">
    <source>
        <dbReference type="ARBA" id="ARBA00004116"/>
    </source>
</evidence>
<name>A0ABQ7X0F2_BRANA</name>
<comment type="subcellular location">
    <subcellularLocation>
        <location evidence="2">Vacuole</location>
    </subcellularLocation>
</comment>